<keyword evidence="3" id="KW-1185">Reference proteome</keyword>
<protein>
    <submittedName>
        <fullName evidence="2">Uncharacterized protein</fullName>
    </submittedName>
</protein>
<gene>
    <name evidence="2" type="ORF">SteCoe_3490</name>
</gene>
<organism evidence="2 3">
    <name type="scientific">Stentor coeruleus</name>
    <dbReference type="NCBI Taxonomy" id="5963"/>
    <lineage>
        <taxon>Eukaryota</taxon>
        <taxon>Sar</taxon>
        <taxon>Alveolata</taxon>
        <taxon>Ciliophora</taxon>
        <taxon>Postciliodesmatophora</taxon>
        <taxon>Heterotrichea</taxon>
        <taxon>Heterotrichida</taxon>
        <taxon>Stentoridae</taxon>
        <taxon>Stentor</taxon>
    </lineage>
</organism>
<dbReference type="AlphaFoldDB" id="A0A1R2CWX3"/>
<sequence length="392" mass="46650">MDSKSKDFICLNSDSIHEEDNKIIAQNKEKSLTSVLSRREEIIKYVEELSNRNSMIIELENEIYQLKYQSLETGKYTEKINFLKQNIKTQENENKKLLSMVRNQEDKHDNSITKLQQIIQTSRIEKDREILELKTKIQSKNDQINTLSNSFANIQSSISKLEKKFNEKISDFQIKESEFAEQKQMFKTLENSIKEENYFLRGENHVLKIFIDKSQEAEEISIEIDENSEDFLIVENNIMDNRMMKNHMQEDEKYKKLSLNIDMEFRDLKKELDQAIETTSNKKANFQGCYFQKNPSDLETVSLASSLKDLCIELSDLQKSNSQTVKLEEHYQSKIEDLEFKYKALMGRNIMMKSELQEIKNMQKKERNERKKIFQKKLREMCKFNYDVKKFN</sequence>
<dbReference type="EMBL" id="MPUH01000041">
    <property type="protein sequence ID" value="OMJ93514.1"/>
    <property type="molecule type" value="Genomic_DNA"/>
</dbReference>
<evidence type="ECO:0000256" key="1">
    <source>
        <dbReference type="SAM" id="Coils"/>
    </source>
</evidence>
<keyword evidence="1" id="KW-0175">Coiled coil</keyword>
<comment type="caution">
    <text evidence="2">The sequence shown here is derived from an EMBL/GenBank/DDBJ whole genome shotgun (WGS) entry which is preliminary data.</text>
</comment>
<name>A0A1R2CWX3_9CILI</name>
<reference evidence="2 3" key="1">
    <citation type="submission" date="2016-11" db="EMBL/GenBank/DDBJ databases">
        <title>The macronuclear genome of Stentor coeruleus: a giant cell with tiny introns.</title>
        <authorList>
            <person name="Slabodnick M."/>
            <person name="Ruby J.G."/>
            <person name="Reiff S.B."/>
            <person name="Swart E.C."/>
            <person name="Gosai S."/>
            <person name="Prabakaran S."/>
            <person name="Witkowska E."/>
            <person name="Larue G.E."/>
            <person name="Fisher S."/>
            <person name="Freeman R.M."/>
            <person name="Gunawardena J."/>
            <person name="Chu W."/>
            <person name="Stover N.A."/>
            <person name="Gregory B.D."/>
            <person name="Nowacki M."/>
            <person name="Derisi J."/>
            <person name="Roy S.W."/>
            <person name="Marshall W.F."/>
            <person name="Sood P."/>
        </authorList>
    </citation>
    <scope>NUCLEOTIDE SEQUENCE [LARGE SCALE GENOMIC DNA]</scope>
    <source>
        <strain evidence="2">WM001</strain>
    </source>
</reference>
<evidence type="ECO:0000313" key="3">
    <source>
        <dbReference type="Proteomes" id="UP000187209"/>
    </source>
</evidence>
<evidence type="ECO:0000313" key="2">
    <source>
        <dbReference type="EMBL" id="OMJ93514.1"/>
    </source>
</evidence>
<dbReference type="Proteomes" id="UP000187209">
    <property type="component" value="Unassembled WGS sequence"/>
</dbReference>
<proteinExistence type="predicted"/>
<feature type="coiled-coil region" evidence="1">
    <location>
        <begin position="73"/>
        <end position="164"/>
    </location>
</feature>
<accession>A0A1R2CWX3</accession>